<keyword evidence="2" id="KW-1185">Reference proteome</keyword>
<sequence length="90" mass="9221">MVCSYHLVLAGPLPATVAGVIRARLGEVTIRSRAGRTALEGRLADQAAVRALLNLVWDAGGEVRLLRVGTAPAAMTGGSDGRGVPRTTGT</sequence>
<organism evidence="1 2">
    <name type="scientific">Pseudonocardia humida</name>
    <dbReference type="NCBI Taxonomy" id="2800819"/>
    <lineage>
        <taxon>Bacteria</taxon>
        <taxon>Bacillati</taxon>
        <taxon>Actinomycetota</taxon>
        <taxon>Actinomycetes</taxon>
        <taxon>Pseudonocardiales</taxon>
        <taxon>Pseudonocardiaceae</taxon>
        <taxon>Pseudonocardia</taxon>
    </lineage>
</organism>
<evidence type="ECO:0008006" key="3">
    <source>
        <dbReference type="Google" id="ProtNLM"/>
    </source>
</evidence>
<name>A0ABT1A9Y7_9PSEU</name>
<gene>
    <name evidence="1" type="ORF">KDL28_32770</name>
</gene>
<dbReference type="RefSeq" id="WP_252444907.1">
    <property type="nucleotide sequence ID" value="NZ_JAGSOV010000071.1"/>
</dbReference>
<reference evidence="1" key="1">
    <citation type="submission" date="2021-04" db="EMBL/GenBank/DDBJ databases">
        <title>Pseudonocardia sp. nov., isolated from sandy soil of mangrove forest.</title>
        <authorList>
            <person name="Zan Z."/>
            <person name="Huang R."/>
            <person name="Liu W."/>
        </authorList>
    </citation>
    <scope>NUCLEOTIDE SEQUENCE</scope>
    <source>
        <strain evidence="1">S2-4</strain>
    </source>
</reference>
<protein>
    <recommendedName>
        <fullName evidence="3">BON domain-containing protein</fullName>
    </recommendedName>
</protein>
<accession>A0ABT1A9Y7</accession>
<proteinExistence type="predicted"/>
<dbReference type="Proteomes" id="UP001165283">
    <property type="component" value="Unassembled WGS sequence"/>
</dbReference>
<dbReference type="EMBL" id="JAGSOV010000071">
    <property type="protein sequence ID" value="MCO1659847.1"/>
    <property type="molecule type" value="Genomic_DNA"/>
</dbReference>
<comment type="caution">
    <text evidence="1">The sequence shown here is derived from an EMBL/GenBank/DDBJ whole genome shotgun (WGS) entry which is preliminary data.</text>
</comment>
<evidence type="ECO:0000313" key="2">
    <source>
        <dbReference type="Proteomes" id="UP001165283"/>
    </source>
</evidence>
<evidence type="ECO:0000313" key="1">
    <source>
        <dbReference type="EMBL" id="MCO1659847.1"/>
    </source>
</evidence>